<dbReference type="PRINTS" id="PR00421">
    <property type="entry name" value="THIOREDOXIN"/>
</dbReference>
<feature type="domain" description="Thioredoxin" evidence="1">
    <location>
        <begin position="1"/>
        <end position="105"/>
    </location>
</feature>
<dbReference type="InterPro" id="IPR036249">
    <property type="entry name" value="Thioredoxin-like_sf"/>
</dbReference>
<proteinExistence type="predicted"/>
<dbReference type="PROSITE" id="PS51352">
    <property type="entry name" value="THIOREDOXIN_2"/>
    <property type="match status" value="1"/>
</dbReference>
<dbReference type="PANTHER" id="PTHR45663:SF11">
    <property type="entry name" value="GEO12009P1"/>
    <property type="match status" value="1"/>
</dbReference>
<dbReference type="InterPro" id="IPR013766">
    <property type="entry name" value="Thioredoxin_domain"/>
</dbReference>
<gene>
    <name evidence="2" type="ORF">Helico6505_1090</name>
</gene>
<organism evidence="2">
    <name type="scientific">uncultured Helicobacter sp</name>
    <dbReference type="NCBI Taxonomy" id="175537"/>
    <lineage>
        <taxon>Bacteria</taxon>
        <taxon>Pseudomonadati</taxon>
        <taxon>Campylobacterota</taxon>
        <taxon>Epsilonproteobacteria</taxon>
        <taxon>Campylobacterales</taxon>
        <taxon>Helicobacteraceae</taxon>
        <taxon>Helicobacter</taxon>
        <taxon>environmental samples</taxon>
    </lineage>
</organism>
<evidence type="ECO:0000313" key="2">
    <source>
        <dbReference type="EMBL" id="QGT50277.1"/>
    </source>
</evidence>
<sequence>MVEIIDTARYKEEIKTGFVMIDFGASWCPDCRRVEPIVEKLAQDYANQLKIFKVSFDTEDSLKEELNIRRIPTIIFYRDGVEVGERLIEPSSVNDFEKAIQNILGA</sequence>
<name>A0A650EKJ5_9HELI</name>
<dbReference type="CDD" id="cd02947">
    <property type="entry name" value="TRX_family"/>
    <property type="match status" value="1"/>
</dbReference>
<dbReference type="SUPFAM" id="SSF52833">
    <property type="entry name" value="Thioredoxin-like"/>
    <property type="match status" value="1"/>
</dbReference>
<dbReference type="GO" id="GO:0045454">
    <property type="term" value="P:cell redox homeostasis"/>
    <property type="evidence" value="ECO:0007669"/>
    <property type="project" value="TreeGrafter"/>
</dbReference>
<dbReference type="EMBL" id="MN577568">
    <property type="protein sequence ID" value="QGT50277.1"/>
    <property type="molecule type" value="Genomic_DNA"/>
</dbReference>
<protein>
    <submittedName>
        <fullName evidence="2">Thiol reductase thioredoxin</fullName>
    </submittedName>
</protein>
<reference evidence="2" key="1">
    <citation type="journal article" date="2020" name="J. ISSAAS">
        <title>Lactobacilli and other gastrointestinal microbiota of Peromyscus leucopus, reservoir host for agents of Lyme disease and other zoonoses in North America.</title>
        <authorList>
            <person name="Milovic A."/>
            <person name="Bassam K."/>
            <person name="Shao H."/>
            <person name="Chatzistamou I."/>
            <person name="Tufts D.M."/>
            <person name="Diuk-Wasser M."/>
            <person name="Barbour A.G."/>
        </authorList>
    </citation>
    <scope>NUCLEOTIDE SEQUENCE</scope>
    <source>
        <strain evidence="2">LL4</strain>
    </source>
</reference>
<dbReference type="Gene3D" id="3.40.30.10">
    <property type="entry name" value="Glutaredoxin"/>
    <property type="match status" value="1"/>
</dbReference>
<dbReference type="Pfam" id="PF00085">
    <property type="entry name" value="Thioredoxin"/>
    <property type="match status" value="1"/>
</dbReference>
<dbReference type="AlphaFoldDB" id="A0A650EKJ5"/>
<dbReference type="GO" id="GO:0015035">
    <property type="term" value="F:protein-disulfide reductase activity"/>
    <property type="evidence" value="ECO:0007669"/>
    <property type="project" value="TreeGrafter"/>
</dbReference>
<dbReference type="PANTHER" id="PTHR45663">
    <property type="entry name" value="GEO12009P1"/>
    <property type="match status" value="1"/>
</dbReference>
<dbReference type="GO" id="GO:0005829">
    <property type="term" value="C:cytosol"/>
    <property type="evidence" value="ECO:0007669"/>
    <property type="project" value="TreeGrafter"/>
</dbReference>
<accession>A0A650EKJ5</accession>
<evidence type="ECO:0000259" key="1">
    <source>
        <dbReference type="PROSITE" id="PS51352"/>
    </source>
</evidence>